<dbReference type="Proteomes" id="UP000029481">
    <property type="component" value="Chromosome"/>
</dbReference>
<protein>
    <submittedName>
        <fullName evidence="4">GNAT family acetyltransferase</fullName>
    </submittedName>
</protein>
<dbReference type="SUPFAM" id="SSF55729">
    <property type="entry name" value="Acyl-CoA N-acyltransferases (Nat)"/>
    <property type="match status" value="1"/>
</dbReference>
<dbReference type="CDD" id="cd04301">
    <property type="entry name" value="NAT_SF"/>
    <property type="match status" value="1"/>
</dbReference>
<dbReference type="Gene3D" id="3.40.630.30">
    <property type="match status" value="1"/>
</dbReference>
<gene>
    <name evidence="4" type="ORF">JT31_02235</name>
</gene>
<evidence type="ECO:0000259" key="3">
    <source>
        <dbReference type="PROSITE" id="PS51186"/>
    </source>
</evidence>
<keyword evidence="2" id="KW-0012">Acyltransferase</keyword>
<name>A0A089PZ46_9ENTR</name>
<feature type="domain" description="N-acetyltransferase" evidence="3">
    <location>
        <begin position="1"/>
        <end position="163"/>
    </location>
</feature>
<evidence type="ECO:0000313" key="4">
    <source>
        <dbReference type="EMBL" id="AIR03474.1"/>
    </source>
</evidence>
<proteinExistence type="predicted"/>
<dbReference type="Pfam" id="PF13508">
    <property type="entry name" value="Acetyltransf_7"/>
    <property type="match status" value="1"/>
</dbReference>
<keyword evidence="1 4" id="KW-0808">Transferase</keyword>
<dbReference type="EMBL" id="CP009451">
    <property type="protein sequence ID" value="AIR03474.1"/>
    <property type="molecule type" value="Genomic_DNA"/>
</dbReference>
<evidence type="ECO:0000256" key="1">
    <source>
        <dbReference type="ARBA" id="ARBA00022679"/>
    </source>
</evidence>
<evidence type="ECO:0000256" key="2">
    <source>
        <dbReference type="ARBA" id="ARBA00023315"/>
    </source>
</evidence>
<dbReference type="PANTHER" id="PTHR43800">
    <property type="entry name" value="PEPTIDYL-LYSINE N-ACETYLTRANSFERASE YJAB"/>
    <property type="match status" value="1"/>
</dbReference>
<dbReference type="InterPro" id="IPR000182">
    <property type="entry name" value="GNAT_dom"/>
</dbReference>
<evidence type="ECO:0000313" key="5">
    <source>
        <dbReference type="Proteomes" id="UP000029481"/>
    </source>
</evidence>
<organism evidence="4 5">
    <name type="scientific">Cedecea neteri</name>
    <dbReference type="NCBI Taxonomy" id="158822"/>
    <lineage>
        <taxon>Bacteria</taxon>
        <taxon>Pseudomonadati</taxon>
        <taxon>Pseudomonadota</taxon>
        <taxon>Gammaproteobacteria</taxon>
        <taxon>Enterobacterales</taxon>
        <taxon>Enterobacteriaceae</taxon>
        <taxon>Cedecea</taxon>
    </lineage>
</organism>
<dbReference type="PANTHER" id="PTHR43800:SF1">
    <property type="entry name" value="PEPTIDYL-LYSINE N-ACETYLTRANSFERASE YJAB"/>
    <property type="match status" value="1"/>
</dbReference>
<dbReference type="GO" id="GO:0016747">
    <property type="term" value="F:acyltransferase activity, transferring groups other than amino-acyl groups"/>
    <property type="evidence" value="ECO:0007669"/>
    <property type="project" value="InterPro"/>
</dbReference>
<reference evidence="4 5" key="1">
    <citation type="submission" date="2014-09" db="EMBL/GenBank/DDBJ databases">
        <title>Cedecea neteri SSMD04 Genome Sequencing.</title>
        <authorList>
            <person name="Tan J.-Y."/>
        </authorList>
    </citation>
    <scope>NUCLEOTIDE SEQUENCE [LARGE SCALE GENOMIC DNA]</scope>
    <source>
        <strain evidence="4 5">SSMD04</strain>
    </source>
</reference>
<dbReference type="RefSeq" id="WP_038472835.1">
    <property type="nucleotide sequence ID" value="NZ_CP009451.1"/>
</dbReference>
<sequence>MTVSISCRRDIEELQRVEAAAARRFLSVPELAFLADFGVTDAATHAAAIEDGQAWKVTGSDGRIKGFCYCERHDDALYLAEISTHPDFQRQGVGSLLLAEVKRKAQALGVSQITLTTYRDVAWNGPWYRRHGFEIIVDSQLTPELTCCLAYQRDAGLMVLPRCAMRYLLGEGEISVDKPLP</sequence>
<dbReference type="AlphaFoldDB" id="A0A089PZ46"/>
<dbReference type="InterPro" id="IPR016181">
    <property type="entry name" value="Acyl_CoA_acyltransferase"/>
</dbReference>
<keyword evidence="5" id="KW-1185">Reference proteome</keyword>
<dbReference type="KEGG" id="cnt:JT31_02235"/>
<dbReference type="OrthoDB" id="572496at2"/>
<accession>A0A089PZ46</accession>
<dbReference type="PROSITE" id="PS51186">
    <property type="entry name" value="GNAT"/>
    <property type="match status" value="1"/>
</dbReference>